<dbReference type="SUPFAM" id="SSF50182">
    <property type="entry name" value="Sm-like ribonucleoproteins"/>
    <property type="match status" value="1"/>
</dbReference>
<feature type="compositionally biased region" description="Polar residues" evidence="2">
    <location>
        <begin position="191"/>
        <end position="202"/>
    </location>
</feature>
<dbReference type="PANTHER" id="PTHR13586:SF0">
    <property type="entry name" value="TRAILER HITCH, ISOFORM H"/>
    <property type="match status" value="1"/>
</dbReference>
<dbReference type="PROSITE" id="PS51513">
    <property type="entry name" value="FFD"/>
    <property type="match status" value="1"/>
</dbReference>
<dbReference type="GO" id="GO:0034063">
    <property type="term" value="P:stress granule assembly"/>
    <property type="evidence" value="ECO:0007669"/>
    <property type="project" value="TreeGrafter"/>
</dbReference>
<feature type="region of interest" description="Disordered" evidence="2">
    <location>
        <begin position="401"/>
        <end position="464"/>
    </location>
</feature>
<dbReference type="PROSITE" id="PS52002">
    <property type="entry name" value="SM"/>
    <property type="match status" value="1"/>
</dbReference>
<dbReference type="InterPro" id="IPR010920">
    <property type="entry name" value="LSM_dom_sf"/>
</dbReference>
<dbReference type="InterPro" id="IPR025609">
    <property type="entry name" value="Lsm14-like_N"/>
</dbReference>
<gene>
    <name evidence="6" type="ORF">LSAA_10868</name>
</gene>
<feature type="compositionally biased region" description="Basic and acidic residues" evidence="2">
    <location>
        <begin position="204"/>
        <end position="231"/>
    </location>
</feature>
<dbReference type="GO" id="GO:0033962">
    <property type="term" value="P:P-body assembly"/>
    <property type="evidence" value="ECO:0007669"/>
    <property type="project" value="TreeGrafter"/>
</dbReference>
<dbReference type="SMART" id="SM01271">
    <property type="entry name" value="LSM14"/>
    <property type="match status" value="1"/>
</dbReference>
<feature type="region of interest" description="Disordered" evidence="2">
    <location>
        <begin position="82"/>
        <end position="271"/>
    </location>
</feature>
<evidence type="ECO:0000259" key="5">
    <source>
        <dbReference type="PROSITE" id="PS52002"/>
    </source>
</evidence>
<evidence type="ECO:0000313" key="6">
    <source>
        <dbReference type="EMBL" id="CAF2960997.1"/>
    </source>
</evidence>
<dbReference type="InterPro" id="IPR025761">
    <property type="entry name" value="FFD_box"/>
</dbReference>
<dbReference type="CDD" id="cd01736">
    <property type="entry name" value="LSm14_N"/>
    <property type="match status" value="1"/>
</dbReference>
<dbReference type="PANTHER" id="PTHR13586">
    <property type="entry name" value="SCD6 PROTEIN-RELATED"/>
    <property type="match status" value="1"/>
</dbReference>
<dbReference type="OrthoDB" id="21539at2759"/>
<dbReference type="PROSITE" id="PS51512">
    <property type="entry name" value="DFDF"/>
    <property type="match status" value="1"/>
</dbReference>
<dbReference type="Proteomes" id="UP000675881">
    <property type="component" value="Chromosome 5"/>
</dbReference>
<feature type="compositionally biased region" description="Low complexity" evidence="2">
    <location>
        <begin position="139"/>
        <end position="151"/>
    </location>
</feature>
<evidence type="ECO:0000256" key="2">
    <source>
        <dbReference type="SAM" id="MobiDB-lite"/>
    </source>
</evidence>
<comment type="similarity">
    <text evidence="1">Belongs to the LSM14 family.</text>
</comment>
<sequence length="464" mass="50261">MSGGSGGVPYLGSKISLTSKSEIRYEGILYTIDTNESTVALAKVRSFGTEDRPTDRPVAPRDEVYEYIIFRGSDIKDIRVCGPPKPQPTLQGGLPNDPAILQHSAPGSLPISGQGLPPKSDQPTSQQTYGPIGSNINNGPAGFSAAPGSSSVTPNAPSRPGTTGSAVMDLLRESRSSNSSPVGGDSKSPENEWNANKNSPSEIVTREGRGAHKEWRGQGDRQRRSQGDNRGGRGPVAFHRNRGRGGGQNAGYRPRGGRSNYPPGRPQSNKKETLKFDADYDFEQANEQFQEVLLKLQKCSTRDDEVEKTEETANQSQNGDLEEGEIKDTVAEVVVEESYYDKSKSFFDSISCEAIERSKGKINRPDRRAENKMNRETFGVTNLGYNNGGYQNGGYNMYNPRGNRGGGGGGSYNNHRDGRYSRDNSGGGGRGYNGSGGGRNWAGVVRSGHPTRGRNPTWETRDRD</sequence>
<evidence type="ECO:0000259" key="4">
    <source>
        <dbReference type="PROSITE" id="PS51513"/>
    </source>
</evidence>
<accession>A0A7R8CXI8</accession>
<keyword evidence="7" id="KW-1185">Reference proteome</keyword>
<dbReference type="InterPro" id="IPR019050">
    <property type="entry name" value="FDF_dom"/>
</dbReference>
<proteinExistence type="inferred from homology"/>
<feature type="domain" description="DFDF" evidence="3">
    <location>
        <begin position="268"/>
        <end position="304"/>
    </location>
</feature>
<dbReference type="Pfam" id="PF12701">
    <property type="entry name" value="LSM14"/>
    <property type="match status" value="1"/>
</dbReference>
<dbReference type="AlphaFoldDB" id="A0A7R8CXI8"/>
<organism evidence="6 7">
    <name type="scientific">Lepeophtheirus salmonis</name>
    <name type="common">Salmon louse</name>
    <name type="synonym">Caligus salmonis</name>
    <dbReference type="NCBI Taxonomy" id="72036"/>
    <lineage>
        <taxon>Eukaryota</taxon>
        <taxon>Metazoa</taxon>
        <taxon>Ecdysozoa</taxon>
        <taxon>Arthropoda</taxon>
        <taxon>Crustacea</taxon>
        <taxon>Multicrustacea</taxon>
        <taxon>Hexanauplia</taxon>
        <taxon>Copepoda</taxon>
        <taxon>Siphonostomatoida</taxon>
        <taxon>Caligidae</taxon>
        <taxon>Lepeophtheirus</taxon>
    </lineage>
</organism>
<feature type="compositionally biased region" description="Polar residues" evidence="2">
    <location>
        <begin position="152"/>
        <end position="165"/>
    </location>
</feature>
<feature type="domain" description="FFD box profile" evidence="4">
    <location>
        <begin position="338"/>
        <end position="354"/>
    </location>
</feature>
<evidence type="ECO:0000259" key="3">
    <source>
        <dbReference type="PROSITE" id="PS51512"/>
    </source>
</evidence>
<dbReference type="GO" id="GO:0000932">
    <property type="term" value="C:P-body"/>
    <property type="evidence" value="ECO:0007669"/>
    <property type="project" value="TreeGrafter"/>
</dbReference>
<feature type="compositionally biased region" description="Gly residues" evidence="2">
    <location>
        <begin position="425"/>
        <end position="440"/>
    </location>
</feature>
<dbReference type="Gene3D" id="2.30.30.100">
    <property type="match status" value="1"/>
</dbReference>
<dbReference type="GO" id="GO:0003729">
    <property type="term" value="F:mRNA binding"/>
    <property type="evidence" value="ECO:0007669"/>
    <property type="project" value="TreeGrafter"/>
</dbReference>
<evidence type="ECO:0000313" key="7">
    <source>
        <dbReference type="Proteomes" id="UP000675881"/>
    </source>
</evidence>
<name>A0A7R8CXI8_LEPSM</name>
<dbReference type="InterPro" id="IPR047575">
    <property type="entry name" value="Sm"/>
</dbReference>
<feature type="compositionally biased region" description="Polar residues" evidence="2">
    <location>
        <begin position="121"/>
        <end position="138"/>
    </location>
</feature>
<evidence type="ECO:0000256" key="1">
    <source>
        <dbReference type="ARBA" id="ARBA00010415"/>
    </source>
</evidence>
<dbReference type="Pfam" id="PF09532">
    <property type="entry name" value="FDF"/>
    <property type="match status" value="1"/>
</dbReference>
<feature type="compositionally biased region" description="Basic and acidic residues" evidence="2">
    <location>
        <begin position="301"/>
        <end position="311"/>
    </location>
</feature>
<dbReference type="InterPro" id="IPR025762">
    <property type="entry name" value="DFDF"/>
</dbReference>
<protein>
    <submittedName>
        <fullName evidence="6">LSM14</fullName>
    </submittedName>
</protein>
<dbReference type="EMBL" id="HG994584">
    <property type="protein sequence ID" value="CAF2960997.1"/>
    <property type="molecule type" value="Genomic_DNA"/>
</dbReference>
<dbReference type="SMART" id="SM01199">
    <property type="entry name" value="FDF"/>
    <property type="match status" value="1"/>
</dbReference>
<feature type="region of interest" description="Disordered" evidence="2">
    <location>
        <begin position="301"/>
        <end position="323"/>
    </location>
</feature>
<feature type="domain" description="Sm" evidence="5">
    <location>
        <begin position="2"/>
        <end position="84"/>
    </location>
</feature>
<reference evidence="6" key="1">
    <citation type="submission" date="2021-02" db="EMBL/GenBank/DDBJ databases">
        <authorList>
            <person name="Bekaert M."/>
        </authorList>
    </citation>
    <scope>NUCLEOTIDE SEQUENCE</scope>
    <source>
        <strain evidence="6">IoA-00</strain>
    </source>
</reference>
<dbReference type="FunFam" id="2.30.30.100:FF:000006">
    <property type="entry name" value="Protein LSM14 homolog A isoform b"/>
    <property type="match status" value="1"/>
</dbReference>